<dbReference type="RefSeq" id="WP_303543349.1">
    <property type="nucleotide sequence ID" value="NZ_JAUOTP010000005.1"/>
</dbReference>
<organism evidence="3 4">
    <name type="scientific">Sphingomonas natans</name>
    <dbReference type="NCBI Taxonomy" id="3063330"/>
    <lineage>
        <taxon>Bacteria</taxon>
        <taxon>Pseudomonadati</taxon>
        <taxon>Pseudomonadota</taxon>
        <taxon>Alphaproteobacteria</taxon>
        <taxon>Sphingomonadales</taxon>
        <taxon>Sphingomonadaceae</taxon>
        <taxon>Sphingomonas</taxon>
    </lineage>
</organism>
<accession>A0ABT8YCM4</accession>
<dbReference type="Proteomes" id="UP001169764">
    <property type="component" value="Unassembled WGS sequence"/>
</dbReference>
<name>A0ABT8YCM4_9SPHN</name>
<dbReference type="Pfam" id="PF05443">
    <property type="entry name" value="ROS_MUCR"/>
    <property type="match status" value="1"/>
</dbReference>
<dbReference type="Gene3D" id="1.10.10.1550">
    <property type="entry name" value="ROS/MUCR transcriptional regulator protein"/>
    <property type="match status" value="1"/>
</dbReference>
<protein>
    <submittedName>
        <fullName evidence="3">MucR family transcriptional regulator</fullName>
    </submittedName>
</protein>
<dbReference type="EMBL" id="JAUOTP010000005">
    <property type="protein sequence ID" value="MDO6415380.1"/>
    <property type="molecule type" value="Genomic_DNA"/>
</dbReference>
<keyword evidence="4" id="KW-1185">Reference proteome</keyword>
<reference evidence="3" key="1">
    <citation type="submission" date="2023-07" db="EMBL/GenBank/DDBJ databases">
        <authorList>
            <person name="Kim M."/>
        </authorList>
    </citation>
    <scope>NUCLEOTIDE SEQUENCE</scope>
    <source>
        <strain evidence="3">BIUV-7</strain>
    </source>
</reference>
<feature type="region of interest" description="Disordered" evidence="2">
    <location>
        <begin position="133"/>
        <end position="162"/>
    </location>
</feature>
<sequence length="162" mass="17192">MPDTNKDDELVTLTADIVSAHVANNAVHAGEIGTLIATVHAALSGLGVPAAPAAPEKPKGAVSARASIKPSHLISMIDGKSYKMLRRHISQSGYTPESYREAFDLPRDYPMVAADYAEQRRALAHKIGLGRKPKAVEAPVKRGRKPKALSEALGAAKDHLEG</sequence>
<comment type="caution">
    <text evidence="3">The sequence shown here is derived from an EMBL/GenBank/DDBJ whole genome shotgun (WGS) entry which is preliminary data.</text>
</comment>
<evidence type="ECO:0000313" key="3">
    <source>
        <dbReference type="EMBL" id="MDO6415380.1"/>
    </source>
</evidence>
<dbReference type="InterPro" id="IPR008807">
    <property type="entry name" value="ROS_MUCR"/>
</dbReference>
<proteinExistence type="inferred from homology"/>
<dbReference type="InterPro" id="IPR041920">
    <property type="entry name" value="ROS/MUCR_sf"/>
</dbReference>
<evidence type="ECO:0000256" key="2">
    <source>
        <dbReference type="SAM" id="MobiDB-lite"/>
    </source>
</evidence>
<evidence type="ECO:0000313" key="4">
    <source>
        <dbReference type="Proteomes" id="UP001169764"/>
    </source>
</evidence>
<comment type="similarity">
    <text evidence="1">Belongs to the ros/MucR family.</text>
</comment>
<gene>
    <name evidence="3" type="ORF">Q4F19_13385</name>
</gene>
<evidence type="ECO:0000256" key="1">
    <source>
        <dbReference type="ARBA" id="ARBA00007031"/>
    </source>
</evidence>